<organism evidence="1 2">
    <name type="scientific">Fusarium sarcochroum</name>
    <dbReference type="NCBI Taxonomy" id="1208366"/>
    <lineage>
        <taxon>Eukaryota</taxon>
        <taxon>Fungi</taxon>
        <taxon>Dikarya</taxon>
        <taxon>Ascomycota</taxon>
        <taxon>Pezizomycotina</taxon>
        <taxon>Sordariomycetes</taxon>
        <taxon>Hypocreomycetidae</taxon>
        <taxon>Hypocreales</taxon>
        <taxon>Nectriaceae</taxon>
        <taxon>Fusarium</taxon>
        <taxon>Fusarium lateritium species complex</taxon>
    </lineage>
</organism>
<comment type="caution">
    <text evidence="1">The sequence shown here is derived from an EMBL/GenBank/DDBJ whole genome shotgun (WGS) entry which is preliminary data.</text>
</comment>
<feature type="non-terminal residue" evidence="1">
    <location>
        <position position="1"/>
    </location>
</feature>
<proteinExistence type="predicted"/>
<protein>
    <recommendedName>
        <fullName evidence="3">F-box domain-containing protein</fullName>
    </recommendedName>
</protein>
<accession>A0A8H4WMD9</accession>
<dbReference type="Proteomes" id="UP000622797">
    <property type="component" value="Unassembled WGS sequence"/>
</dbReference>
<evidence type="ECO:0008006" key="3">
    <source>
        <dbReference type="Google" id="ProtNLM"/>
    </source>
</evidence>
<gene>
    <name evidence="1" type="ORF">FSARC_15066</name>
</gene>
<reference evidence="1" key="1">
    <citation type="journal article" date="2020" name="BMC Genomics">
        <title>Correction to: Identification and distribution of gene clusters required for synthesis of sphingolipid metabolism inhibitors in diverse species of the filamentous fungus Fusarium.</title>
        <authorList>
            <person name="Kim H.S."/>
            <person name="Lohmar J.M."/>
            <person name="Busman M."/>
            <person name="Brown D.W."/>
            <person name="Naumann T.A."/>
            <person name="Divon H.H."/>
            <person name="Lysoe E."/>
            <person name="Uhlig S."/>
            <person name="Proctor R.H."/>
        </authorList>
    </citation>
    <scope>NUCLEOTIDE SEQUENCE</scope>
    <source>
        <strain evidence="1">NRRL 20472</strain>
    </source>
</reference>
<reference evidence="1" key="2">
    <citation type="submission" date="2020-05" db="EMBL/GenBank/DDBJ databases">
        <authorList>
            <person name="Kim H.-S."/>
            <person name="Proctor R.H."/>
            <person name="Brown D.W."/>
        </authorList>
    </citation>
    <scope>NUCLEOTIDE SEQUENCE</scope>
    <source>
        <strain evidence="1">NRRL 20472</strain>
    </source>
</reference>
<sequence>PRLWPKLRYEWTLLPPEIRLLILDYLLPATKHGAASVASYAAVCLEWQHYFERFSFRLLRLLELSVQLSEYDCPDYKSRESPNTTFR</sequence>
<evidence type="ECO:0000313" key="2">
    <source>
        <dbReference type="Proteomes" id="UP000622797"/>
    </source>
</evidence>
<dbReference type="EMBL" id="JABEXW010001815">
    <property type="protein sequence ID" value="KAF4943070.1"/>
    <property type="molecule type" value="Genomic_DNA"/>
</dbReference>
<name>A0A8H4WMD9_9HYPO</name>
<evidence type="ECO:0000313" key="1">
    <source>
        <dbReference type="EMBL" id="KAF4943070.1"/>
    </source>
</evidence>
<dbReference type="OrthoDB" id="4688861at2759"/>
<feature type="non-terminal residue" evidence="1">
    <location>
        <position position="87"/>
    </location>
</feature>
<keyword evidence="2" id="KW-1185">Reference proteome</keyword>
<dbReference type="AlphaFoldDB" id="A0A8H4WMD9"/>